<comment type="caution">
    <text evidence="1">The sequence shown here is derived from an EMBL/GenBank/DDBJ whole genome shotgun (WGS) entry which is preliminary data.</text>
</comment>
<accession>A0A0F8WR97</accession>
<name>A0A0F8WR97_9ZZZZ</name>
<protein>
    <submittedName>
        <fullName evidence="1">Uncharacterized protein</fullName>
    </submittedName>
</protein>
<proteinExistence type="predicted"/>
<gene>
    <name evidence="1" type="ORF">LCGC14_3036680</name>
</gene>
<dbReference type="EMBL" id="LAZR01063595">
    <property type="protein sequence ID" value="KKK59208.1"/>
    <property type="molecule type" value="Genomic_DNA"/>
</dbReference>
<sequence>MRRVLSYILLAALTLFPVGSDATSGPIIQRFENGHTEYLGGRLRRTVLSVSPVNYQRQNGAWTPITNQIGDTGVPGMSKGVDELIQFRIAKTLAGQSPVLHIGRGPTHIKVAVLGTNTPTPGIVSGQSIRFNEAWNNADLEYVVGGHFIKENI</sequence>
<reference evidence="1" key="1">
    <citation type="journal article" date="2015" name="Nature">
        <title>Complex archaea that bridge the gap between prokaryotes and eukaryotes.</title>
        <authorList>
            <person name="Spang A."/>
            <person name="Saw J.H."/>
            <person name="Jorgensen S.L."/>
            <person name="Zaremba-Niedzwiedzka K."/>
            <person name="Martijn J."/>
            <person name="Lind A.E."/>
            <person name="van Eijk R."/>
            <person name="Schleper C."/>
            <person name="Guy L."/>
            <person name="Ettema T.J."/>
        </authorList>
    </citation>
    <scope>NUCLEOTIDE SEQUENCE</scope>
</reference>
<evidence type="ECO:0000313" key="1">
    <source>
        <dbReference type="EMBL" id="KKK59208.1"/>
    </source>
</evidence>
<dbReference type="AlphaFoldDB" id="A0A0F8WR97"/>
<organism evidence="1">
    <name type="scientific">marine sediment metagenome</name>
    <dbReference type="NCBI Taxonomy" id="412755"/>
    <lineage>
        <taxon>unclassified sequences</taxon>
        <taxon>metagenomes</taxon>
        <taxon>ecological metagenomes</taxon>
    </lineage>
</organism>
<feature type="non-terminal residue" evidence="1">
    <location>
        <position position="153"/>
    </location>
</feature>